<dbReference type="HOGENOM" id="CLU_1135971_0_0_1"/>
<dbReference type="PANTHER" id="PTHR34591">
    <property type="entry name" value="OS03G0653100 PROTEIN-RELATED"/>
    <property type="match status" value="1"/>
</dbReference>
<dbReference type="Gene3D" id="1.20.1280.50">
    <property type="match status" value="1"/>
</dbReference>
<dbReference type="SUPFAM" id="SSF81383">
    <property type="entry name" value="F-box domain"/>
    <property type="match status" value="1"/>
</dbReference>
<sequence>FSLTRPFSRAGSLDLRGNRSRDQVPRDVLADVLALLPPRTLAVSRCVCREWRDVVDADVRCQLRTDLLPLSVAGIFVETNEAEPPDFFIRPSMARKIASGLQSYLKMDKDYHGLSLASISDCSLMMISCPLDYKDELSEESGWPPSEYMLRVYSSNTERWEERSFLPPECSPALMTHVAQHERQRLAQHAQDEEPRADSACSPKTGRTDALAVGQACAGGGLSRALASAARKQGRARRGERRRVI</sequence>
<evidence type="ECO:0000256" key="1">
    <source>
        <dbReference type="SAM" id="MobiDB-lite"/>
    </source>
</evidence>
<feature type="non-terminal residue" evidence="3">
    <location>
        <position position="1"/>
    </location>
</feature>
<dbReference type="AlphaFoldDB" id="C6JSJ9"/>
<protein>
    <recommendedName>
        <fullName evidence="2">F-box domain-containing protein</fullName>
    </recommendedName>
</protein>
<feature type="compositionally biased region" description="Basic and acidic residues" evidence="1">
    <location>
        <begin position="179"/>
        <end position="197"/>
    </location>
</feature>
<feature type="region of interest" description="Disordered" evidence="1">
    <location>
        <begin position="179"/>
        <end position="206"/>
    </location>
</feature>
<dbReference type="InterPro" id="IPR036047">
    <property type="entry name" value="F-box-like_dom_sf"/>
</dbReference>
<dbReference type="PANTHER" id="PTHR34591:SF58">
    <property type="entry name" value="F-BOX DOMAIN-CONTAINING PROTEIN"/>
    <property type="match status" value="1"/>
</dbReference>
<feature type="domain" description="F-box" evidence="2">
    <location>
        <begin position="18"/>
        <end position="58"/>
    </location>
</feature>
<proteinExistence type="predicted"/>
<dbReference type="EMBL" id="GL003739">
    <property type="protein sequence ID" value="EES20141.1"/>
    <property type="molecule type" value="Genomic_DNA"/>
</dbReference>
<accession>C6JSJ9</accession>
<dbReference type="SMART" id="SM00256">
    <property type="entry name" value="FBOX"/>
    <property type="match status" value="1"/>
</dbReference>
<organism evidence="3">
    <name type="scientific">Sorghum bicolor</name>
    <name type="common">Sorghum</name>
    <name type="synonym">Sorghum vulgare</name>
    <dbReference type="NCBI Taxonomy" id="4558"/>
    <lineage>
        <taxon>Eukaryota</taxon>
        <taxon>Viridiplantae</taxon>
        <taxon>Streptophyta</taxon>
        <taxon>Embryophyta</taxon>
        <taxon>Tracheophyta</taxon>
        <taxon>Spermatophyta</taxon>
        <taxon>Magnoliopsida</taxon>
        <taxon>Liliopsida</taxon>
        <taxon>Poales</taxon>
        <taxon>Poaceae</taxon>
        <taxon>PACMAD clade</taxon>
        <taxon>Panicoideae</taxon>
        <taxon>Andropogonodae</taxon>
        <taxon>Andropogoneae</taxon>
        <taxon>Sorghinae</taxon>
        <taxon>Sorghum</taxon>
    </lineage>
</organism>
<name>C6JSJ9_SORBI</name>
<reference evidence="3" key="1">
    <citation type="journal article" date="2009" name="Nature">
        <title>The Sorghum bicolor genome and the diversification of grasses.</title>
        <authorList>
            <person name="Paterson A.H."/>
            <person name="Bowers J.E."/>
            <person name="Bruggmann R."/>
            <person name="Dubchak I."/>
            <person name="Grimwood J."/>
            <person name="Gundlach H."/>
            <person name="Haberer G."/>
            <person name="Hellsten U."/>
            <person name="Mitros T."/>
            <person name="Poliakov A."/>
            <person name="Schmutz J."/>
            <person name="Spannagl M."/>
            <person name="Tang H."/>
            <person name="Wang X."/>
            <person name="Wicker T."/>
            <person name="Bharti A.K."/>
            <person name="Chapman J."/>
            <person name="Feltus F.A."/>
            <person name="Gowik U."/>
            <person name="Grigoriev I.V."/>
            <person name="Lyons E."/>
            <person name="Maher C.A."/>
            <person name="Martis M."/>
            <person name="Narechania A."/>
            <person name="Otillar R.P."/>
            <person name="Penning B.W."/>
            <person name="Salamov A.A."/>
            <person name="Wang Y."/>
            <person name="Zhang L."/>
            <person name="Carpita N.C."/>
            <person name="Freeling M."/>
            <person name="Gingle A.R."/>
            <person name="Hash C.T."/>
            <person name="Keller B."/>
            <person name="Klein P."/>
            <person name="Kresovich S."/>
            <person name="McCann M.C."/>
            <person name="Ming R."/>
            <person name="Peterson D.G."/>
            <person name="Mehboob-ur-Rahman"/>
            <person name="Ware D."/>
            <person name="Westhoff P."/>
            <person name="Mayer K.F."/>
            <person name="Messing J."/>
            <person name="Rokhsar D.S."/>
        </authorList>
    </citation>
    <scope>NUCLEOTIDE SEQUENCE [LARGE SCALE GENOMIC DNA]</scope>
</reference>
<gene>
    <name evidence="3" type="primary">Sb1146s002010</name>
    <name evidence="3" type="ORF">SORBIDRAFT_1146s002010</name>
</gene>
<dbReference type="Pfam" id="PF00646">
    <property type="entry name" value="F-box"/>
    <property type="match status" value="1"/>
</dbReference>
<evidence type="ECO:0000259" key="2">
    <source>
        <dbReference type="PROSITE" id="PS50181"/>
    </source>
</evidence>
<dbReference type="PROSITE" id="PS50181">
    <property type="entry name" value="FBOX"/>
    <property type="match status" value="1"/>
</dbReference>
<dbReference type="InterPro" id="IPR001810">
    <property type="entry name" value="F-box_dom"/>
</dbReference>
<evidence type="ECO:0000313" key="3">
    <source>
        <dbReference type="EMBL" id="EES20141.1"/>
    </source>
</evidence>